<sequence length="168" mass="18323">MSQPPNGLNLPMPHQMMMPAMPMPYMGGPPQFNPMMNDRQMNNQTTAARGGRGGGGVGGRGKNPSKPPRFSRNNATQSQDNPSFTQGGTISQPYPISQSGLMSQHAYGLSQQDFSQPDMYDVYQPSQNEHHQLLSQDSTYADPSAFINSQVSSNTSINPNHKSGHSHF</sequence>
<gene>
    <name evidence="2" type="ORF">OXD698_LOCUS31739</name>
</gene>
<comment type="caution">
    <text evidence="2">The sequence shown here is derived from an EMBL/GenBank/DDBJ whole genome shotgun (WGS) entry which is preliminary data.</text>
</comment>
<evidence type="ECO:0000256" key="1">
    <source>
        <dbReference type="SAM" id="MobiDB-lite"/>
    </source>
</evidence>
<dbReference type="Proteomes" id="UP000663844">
    <property type="component" value="Unassembled WGS sequence"/>
</dbReference>
<reference evidence="2" key="1">
    <citation type="submission" date="2021-02" db="EMBL/GenBank/DDBJ databases">
        <authorList>
            <person name="Nowell W R."/>
        </authorList>
    </citation>
    <scope>NUCLEOTIDE SEQUENCE</scope>
</reference>
<evidence type="ECO:0000313" key="2">
    <source>
        <dbReference type="EMBL" id="CAF4038090.1"/>
    </source>
</evidence>
<feature type="region of interest" description="Disordered" evidence="1">
    <location>
        <begin position="29"/>
        <end position="168"/>
    </location>
</feature>
<name>A0A819QW83_9BILA</name>
<feature type="compositionally biased region" description="Polar residues" evidence="1">
    <location>
        <begin position="133"/>
        <end position="161"/>
    </location>
</feature>
<accession>A0A819QW83</accession>
<proteinExistence type="predicted"/>
<feature type="compositionally biased region" description="Gly residues" evidence="1">
    <location>
        <begin position="50"/>
        <end position="61"/>
    </location>
</feature>
<dbReference type="EMBL" id="CAJOAZ010003983">
    <property type="protein sequence ID" value="CAF4038090.1"/>
    <property type="molecule type" value="Genomic_DNA"/>
</dbReference>
<evidence type="ECO:0000313" key="3">
    <source>
        <dbReference type="Proteomes" id="UP000663844"/>
    </source>
</evidence>
<feature type="compositionally biased region" description="Polar residues" evidence="1">
    <location>
        <begin position="71"/>
        <end position="102"/>
    </location>
</feature>
<protein>
    <submittedName>
        <fullName evidence="2">Uncharacterized protein</fullName>
    </submittedName>
</protein>
<dbReference type="AlphaFoldDB" id="A0A819QW83"/>
<organism evidence="2 3">
    <name type="scientific">Adineta steineri</name>
    <dbReference type="NCBI Taxonomy" id="433720"/>
    <lineage>
        <taxon>Eukaryota</taxon>
        <taxon>Metazoa</taxon>
        <taxon>Spiralia</taxon>
        <taxon>Gnathifera</taxon>
        <taxon>Rotifera</taxon>
        <taxon>Eurotatoria</taxon>
        <taxon>Bdelloidea</taxon>
        <taxon>Adinetida</taxon>
        <taxon>Adinetidae</taxon>
        <taxon>Adineta</taxon>
    </lineage>
</organism>